<sequence>MRNKVLFFLLLNLLWGTAYAEDISLANGELPLTSNRKFSAVVKDDSLAIYHALITEENLNADYRPNVTGIVFGSVYVGLGTGFLGGGIGVLNASFANKSVHRVLGTTFIVVAIPFYLVGLPILISNIYEYSVRKGHANRRDEYIDALKRYKERQRESSVEWILMPSVDLANAGGGLNLLVAF</sequence>
<feature type="transmembrane region" description="Helical" evidence="1">
    <location>
        <begin position="70"/>
        <end position="91"/>
    </location>
</feature>
<evidence type="ECO:0000313" key="4">
    <source>
        <dbReference type="Proteomes" id="UP000190449"/>
    </source>
</evidence>
<reference evidence="3 4" key="1">
    <citation type="submission" date="2017-02" db="EMBL/GenBank/DDBJ databases">
        <authorList>
            <person name="Peterson S.W."/>
        </authorList>
    </citation>
    <scope>NUCLEOTIDE SEQUENCE [LARGE SCALE GENOMIC DNA]</scope>
    <source>
        <strain evidence="3 4">ATCC 43854</strain>
    </source>
</reference>
<evidence type="ECO:0000313" key="3">
    <source>
        <dbReference type="EMBL" id="SJZ88393.1"/>
    </source>
</evidence>
<keyword evidence="1" id="KW-0472">Membrane</keyword>
<accession>A0A1T4PA30</accession>
<keyword evidence="1" id="KW-1133">Transmembrane helix</keyword>
<feature type="chain" id="PRO_5012210970" evidence="2">
    <location>
        <begin position="21"/>
        <end position="182"/>
    </location>
</feature>
<feature type="signal peptide" evidence="2">
    <location>
        <begin position="1"/>
        <end position="20"/>
    </location>
</feature>
<feature type="transmembrane region" description="Helical" evidence="1">
    <location>
        <begin position="103"/>
        <end position="124"/>
    </location>
</feature>
<protein>
    <submittedName>
        <fullName evidence="3">Uncharacterized protein</fullName>
    </submittedName>
</protein>
<dbReference type="STRING" id="28122.SAMN02745108_01859"/>
<evidence type="ECO:0000256" key="1">
    <source>
        <dbReference type="SAM" id="Phobius"/>
    </source>
</evidence>
<gene>
    <name evidence="3" type="ORF">SAMN02745108_01859</name>
</gene>
<dbReference type="EMBL" id="FUWU01000032">
    <property type="protein sequence ID" value="SJZ88393.1"/>
    <property type="molecule type" value="Genomic_DNA"/>
</dbReference>
<keyword evidence="1" id="KW-0812">Transmembrane</keyword>
<proteinExistence type="predicted"/>
<dbReference type="AlphaFoldDB" id="A0A1T4PA30"/>
<dbReference type="Proteomes" id="UP000190449">
    <property type="component" value="Unassembled WGS sequence"/>
</dbReference>
<name>A0A1T4PA30_9BACT</name>
<keyword evidence="2" id="KW-0732">Signal</keyword>
<evidence type="ECO:0000256" key="2">
    <source>
        <dbReference type="SAM" id="SignalP"/>
    </source>
</evidence>
<organism evidence="3 4">
    <name type="scientific">Fibrobacter intestinalis</name>
    <dbReference type="NCBI Taxonomy" id="28122"/>
    <lineage>
        <taxon>Bacteria</taxon>
        <taxon>Pseudomonadati</taxon>
        <taxon>Fibrobacterota</taxon>
        <taxon>Fibrobacteria</taxon>
        <taxon>Fibrobacterales</taxon>
        <taxon>Fibrobacteraceae</taxon>
        <taxon>Fibrobacter</taxon>
    </lineage>
</organism>